<feature type="transmembrane region" description="Helical" evidence="2">
    <location>
        <begin position="139"/>
        <end position="160"/>
    </location>
</feature>
<name>A0A7J6MZ39_PERCH</name>
<organism evidence="3 4">
    <name type="scientific">Perkinsus chesapeaki</name>
    <name type="common">Clam parasite</name>
    <name type="synonym">Perkinsus andrewsi</name>
    <dbReference type="NCBI Taxonomy" id="330153"/>
    <lineage>
        <taxon>Eukaryota</taxon>
        <taxon>Sar</taxon>
        <taxon>Alveolata</taxon>
        <taxon>Perkinsozoa</taxon>
        <taxon>Perkinsea</taxon>
        <taxon>Perkinsida</taxon>
        <taxon>Perkinsidae</taxon>
        <taxon>Perkinsus</taxon>
    </lineage>
</organism>
<dbReference type="InterPro" id="IPR018852">
    <property type="entry name" value="DUF2456"/>
</dbReference>
<protein>
    <submittedName>
        <fullName evidence="3">Uncharacterized protein</fullName>
    </submittedName>
</protein>
<dbReference type="PANTHER" id="PTHR28297">
    <property type="entry name" value="FUNGAL PROTEIN"/>
    <property type="match status" value="1"/>
</dbReference>
<feature type="transmembrane region" description="Helical" evidence="2">
    <location>
        <begin position="172"/>
        <end position="198"/>
    </location>
</feature>
<evidence type="ECO:0000313" key="4">
    <source>
        <dbReference type="Proteomes" id="UP000591131"/>
    </source>
</evidence>
<evidence type="ECO:0000313" key="3">
    <source>
        <dbReference type="EMBL" id="KAF4676873.1"/>
    </source>
</evidence>
<feature type="compositionally biased region" description="Acidic residues" evidence="1">
    <location>
        <begin position="206"/>
        <end position="223"/>
    </location>
</feature>
<feature type="region of interest" description="Disordered" evidence="1">
    <location>
        <begin position="205"/>
        <end position="249"/>
    </location>
</feature>
<gene>
    <name evidence="3" type="ORF">FOL47_004576</name>
</gene>
<keyword evidence="2" id="KW-0812">Transmembrane</keyword>
<comment type="caution">
    <text evidence="3">The sequence shown here is derived from an EMBL/GenBank/DDBJ whole genome shotgun (WGS) entry which is preliminary data.</text>
</comment>
<sequence>MEATTEQGKSGITLPWRLYVLITLVITTAISGTVNALIASAMYTEQKAAATKVWSFPDTLGGDLVVTAIVTCIVTWILSPSLAMRDLVIGSPLRIKPSSLPKYPISMPWWFTHRPLFVSDPRDPVGRGQALLHQVRGGFIVGIGFALFMALPIAIVLGVAESKATGKIWHRLTLIWLKAFFGGLTATFCAAMSLWILANQFTTGKDDDDDAGSGDTSEAEYTEDVPLLKGKSNSFVNLGDDDNQEEDRVREIPRLPSVERIIQPGGDDIPVGEFEV</sequence>
<evidence type="ECO:0000256" key="1">
    <source>
        <dbReference type="SAM" id="MobiDB-lite"/>
    </source>
</evidence>
<dbReference type="EMBL" id="JAAPAO010000026">
    <property type="protein sequence ID" value="KAF4676873.1"/>
    <property type="molecule type" value="Genomic_DNA"/>
</dbReference>
<dbReference type="PANTHER" id="PTHR28297:SF1">
    <property type="entry name" value="FUNGAL PROTEIN"/>
    <property type="match status" value="1"/>
</dbReference>
<dbReference type="OrthoDB" id="10503853at2759"/>
<dbReference type="AlphaFoldDB" id="A0A7J6MZ39"/>
<reference evidence="3 4" key="1">
    <citation type="submission" date="2020-04" db="EMBL/GenBank/DDBJ databases">
        <title>Perkinsus chesapeaki whole genome sequence.</title>
        <authorList>
            <person name="Bogema D.R."/>
        </authorList>
    </citation>
    <scope>NUCLEOTIDE SEQUENCE [LARGE SCALE GENOMIC DNA]</scope>
    <source>
        <strain evidence="3">ATCC PRA-425</strain>
    </source>
</reference>
<evidence type="ECO:0000256" key="2">
    <source>
        <dbReference type="SAM" id="Phobius"/>
    </source>
</evidence>
<keyword evidence="2" id="KW-1133">Transmembrane helix</keyword>
<feature type="transmembrane region" description="Helical" evidence="2">
    <location>
        <begin position="60"/>
        <end position="78"/>
    </location>
</feature>
<proteinExistence type="predicted"/>
<keyword evidence="4" id="KW-1185">Reference proteome</keyword>
<dbReference type="Proteomes" id="UP000591131">
    <property type="component" value="Unassembled WGS sequence"/>
</dbReference>
<accession>A0A7J6MZ39</accession>
<feature type="transmembrane region" description="Helical" evidence="2">
    <location>
        <begin position="18"/>
        <end position="39"/>
    </location>
</feature>
<keyword evidence="2" id="KW-0472">Membrane</keyword>